<dbReference type="RefSeq" id="WP_377605156.1">
    <property type="nucleotide sequence ID" value="NZ_JBHUME010000011.1"/>
</dbReference>
<evidence type="ECO:0000256" key="3">
    <source>
        <dbReference type="ARBA" id="ARBA00022692"/>
    </source>
</evidence>
<name>A0ABW5PGK5_9BACL</name>
<keyword evidence="7" id="KW-0732">Signal</keyword>
<evidence type="ECO:0000256" key="6">
    <source>
        <dbReference type="SAM" id="Phobius"/>
    </source>
</evidence>
<keyword evidence="5 6" id="KW-0472">Membrane</keyword>
<comment type="subcellular location">
    <subcellularLocation>
        <location evidence="1">Cell membrane</location>
        <topology evidence="1">Single-pass membrane protein</topology>
    </subcellularLocation>
</comment>
<evidence type="ECO:0000256" key="2">
    <source>
        <dbReference type="ARBA" id="ARBA00022475"/>
    </source>
</evidence>
<dbReference type="PANTHER" id="PTHR39083">
    <property type="entry name" value="CYCLIC DI-GMP-BINDING PROTEIN"/>
    <property type="match status" value="1"/>
</dbReference>
<dbReference type="PANTHER" id="PTHR39083:SF1">
    <property type="entry name" value="CYCLIC DI-GMP-BINDING PROTEIN"/>
    <property type="match status" value="1"/>
</dbReference>
<evidence type="ECO:0000313" key="9">
    <source>
        <dbReference type="Proteomes" id="UP001597541"/>
    </source>
</evidence>
<dbReference type="Proteomes" id="UP001597541">
    <property type="component" value="Unassembled WGS sequence"/>
</dbReference>
<evidence type="ECO:0000256" key="1">
    <source>
        <dbReference type="ARBA" id="ARBA00004162"/>
    </source>
</evidence>
<accession>A0ABW5PGK5</accession>
<keyword evidence="4 6" id="KW-1133">Transmembrane helix</keyword>
<evidence type="ECO:0000256" key="5">
    <source>
        <dbReference type="ARBA" id="ARBA00023136"/>
    </source>
</evidence>
<feature type="transmembrane region" description="Helical" evidence="6">
    <location>
        <begin position="667"/>
        <end position="687"/>
    </location>
</feature>
<organism evidence="8 9">
    <name type="scientific">Paenibacillus gansuensis</name>
    <dbReference type="NCBI Taxonomy" id="306542"/>
    <lineage>
        <taxon>Bacteria</taxon>
        <taxon>Bacillati</taxon>
        <taxon>Bacillota</taxon>
        <taxon>Bacilli</taxon>
        <taxon>Bacillales</taxon>
        <taxon>Paenibacillaceae</taxon>
        <taxon>Paenibacillus</taxon>
    </lineage>
</organism>
<evidence type="ECO:0000313" key="8">
    <source>
        <dbReference type="EMBL" id="MFD2614378.1"/>
    </source>
</evidence>
<protein>
    <submittedName>
        <fullName evidence="8">Cellulose biosynthesis cyclic di-GMP-binding regulatory protein BcsB</fullName>
    </submittedName>
</protein>
<keyword evidence="3 6" id="KW-0812">Transmembrane</keyword>
<evidence type="ECO:0000256" key="4">
    <source>
        <dbReference type="ARBA" id="ARBA00022989"/>
    </source>
</evidence>
<gene>
    <name evidence="8" type="ORF">ACFSUF_18360</name>
</gene>
<dbReference type="Pfam" id="PF03170">
    <property type="entry name" value="BcsB"/>
    <property type="match status" value="1"/>
</dbReference>
<keyword evidence="2" id="KW-1003">Cell membrane</keyword>
<dbReference type="Gene3D" id="2.60.120.260">
    <property type="entry name" value="Galactose-binding domain-like"/>
    <property type="match status" value="2"/>
</dbReference>
<feature type="chain" id="PRO_5047030877" evidence="7">
    <location>
        <begin position="29"/>
        <end position="699"/>
    </location>
</feature>
<proteinExistence type="predicted"/>
<dbReference type="InterPro" id="IPR018513">
    <property type="entry name" value="Cell_synthase_bac"/>
</dbReference>
<sequence length="699" mass="77423">MKNRVAALLLAAGILLGLLAAMPEPAGAAGPAQLETYVTPFTDTENALSGVSTYRQQFFEIPDTWSIKNVKVHLDYKASQLLLNERSSITFLMNGSRFYSFRPELSDLTRQQLTVNVPGSLLVKGTNTLVVEGYIQTDDTDSFCPPTQTREHWLQLFDTSHVSVDYTVKPMSASISDFHKFYAGLDAMNNGRAAVAVPPKAEPEEMEAAVYALSGFAQSNPLKEKLIPLLEYGSAELQKHSMQVVVGRTSRLAPGLRDQLDLNGRDPMKEALLQVVILPDRPTLVITSENADLLRKAGRLAANPALMQQIKAAVKIVDERTNVDTPAYGISRDIQLTGTGDKLTGPQHREKQYYIALPANRSIAEASKIRLNFRYARNLDFDRSLVTILVNGTPIGSKKLTPQLADGDTLSLPIPKNLNISGNFTVTAAFDLEIKELYCTDNQNQMPWAYVTKDSMLQLNTKDRTELLFNNYPYPFLRDGSYNQVAVVLPQQRNGETYLALTNIFNLLGQYAVGNTGEVTFVSDTAGENELKSKQIIAIGSYQDNRLIQHTNDKLYFRYDEKGEGFVSNEKMSIDTDYGRQIGSLQLLPSPYEAGHALLAVTGASPEAYNLASKLVSNQGTLYKIYGDGAVTDLDGNVYPYRFKKQAEAPSSTAIADVLQRKDVVQFLVSLVLVLVLVLVSLMLLFIKYKKRRTGEDRI</sequence>
<dbReference type="EMBL" id="JBHUME010000011">
    <property type="protein sequence ID" value="MFD2614378.1"/>
    <property type="molecule type" value="Genomic_DNA"/>
</dbReference>
<comment type="caution">
    <text evidence="8">The sequence shown here is derived from an EMBL/GenBank/DDBJ whole genome shotgun (WGS) entry which is preliminary data.</text>
</comment>
<reference evidence="9" key="1">
    <citation type="journal article" date="2019" name="Int. J. Syst. Evol. Microbiol.">
        <title>The Global Catalogue of Microorganisms (GCM) 10K type strain sequencing project: providing services to taxonomists for standard genome sequencing and annotation.</title>
        <authorList>
            <consortium name="The Broad Institute Genomics Platform"/>
            <consortium name="The Broad Institute Genome Sequencing Center for Infectious Disease"/>
            <person name="Wu L."/>
            <person name="Ma J."/>
        </authorList>
    </citation>
    <scope>NUCLEOTIDE SEQUENCE [LARGE SCALE GENOMIC DNA]</scope>
    <source>
        <strain evidence="9">KCTC 3950</strain>
    </source>
</reference>
<evidence type="ECO:0000256" key="7">
    <source>
        <dbReference type="SAM" id="SignalP"/>
    </source>
</evidence>
<feature type="signal peptide" evidence="7">
    <location>
        <begin position="1"/>
        <end position="28"/>
    </location>
</feature>
<keyword evidence="9" id="KW-1185">Reference proteome</keyword>